<keyword evidence="2" id="KW-1185">Reference proteome</keyword>
<reference evidence="1 2" key="1">
    <citation type="submission" date="2024-03" db="EMBL/GenBank/DDBJ databases">
        <title>Sulfurimonas sp. HSL3-1.</title>
        <authorList>
            <person name="Wang S."/>
        </authorList>
    </citation>
    <scope>NUCLEOTIDE SEQUENCE [LARGE SCALE GENOMIC DNA]</scope>
    <source>
        <strain evidence="1 2">HSL3-1</strain>
    </source>
</reference>
<protein>
    <submittedName>
        <fullName evidence="1">DUF2461 domain-containing protein</fullName>
    </submittedName>
</protein>
<dbReference type="InterPro" id="IPR015996">
    <property type="entry name" value="UCP028451"/>
</dbReference>
<dbReference type="InterPro" id="IPR012808">
    <property type="entry name" value="CHP02453"/>
</dbReference>
<sequence>MFSHFPAGTLPFLAELQGNNSKAWFDANKMLYHELVLEPSRAFVEEMGEHLMALVPTINAVPKVNGSLFRIYRDQRFHFDEPPLKDHIGIVFWQGGGKRMQSSAFYLHFDPQMLLVATGLRRFKPAMLSAYRSYLKSEERRRELQAILERLTQKGYRLPEKRYKRLPAGFDASMPLAELALYNCMYASTETKAALITSEMLIDTLYAHYEAMLPLQQWVYEMTLYAEQQA</sequence>
<dbReference type="RefSeq" id="WP_345973371.1">
    <property type="nucleotide sequence ID" value="NZ_CP147920.1"/>
</dbReference>
<dbReference type="NCBIfam" id="TIGR02453">
    <property type="entry name" value="TIGR02453 family protein"/>
    <property type="match status" value="1"/>
</dbReference>
<dbReference type="PANTHER" id="PTHR36452">
    <property type="entry name" value="CHROMOSOME 12, WHOLE GENOME SHOTGUN SEQUENCE"/>
    <property type="match status" value="1"/>
</dbReference>
<dbReference type="PANTHER" id="PTHR36452:SF1">
    <property type="entry name" value="DUF2461 DOMAIN-CONTAINING PROTEIN"/>
    <property type="match status" value="1"/>
</dbReference>
<name>A0ABZ3HD39_9BACT</name>
<dbReference type="Proteomes" id="UP001447842">
    <property type="component" value="Chromosome"/>
</dbReference>
<dbReference type="PIRSF" id="PIRSF028451">
    <property type="entry name" value="UCP028451"/>
    <property type="match status" value="1"/>
</dbReference>
<proteinExistence type="predicted"/>
<evidence type="ECO:0000313" key="2">
    <source>
        <dbReference type="Proteomes" id="UP001447842"/>
    </source>
</evidence>
<gene>
    <name evidence="1" type="ORF">WCY31_04675</name>
</gene>
<dbReference type="Pfam" id="PF09365">
    <property type="entry name" value="DUF2461"/>
    <property type="match status" value="1"/>
</dbReference>
<accession>A0ABZ3HD39</accession>
<dbReference type="EMBL" id="CP147920">
    <property type="protein sequence ID" value="XAU16003.1"/>
    <property type="molecule type" value="Genomic_DNA"/>
</dbReference>
<organism evidence="1 2">
    <name type="scientific">Sulfurimonas diazotrophicus</name>
    <dbReference type="NCBI Taxonomy" id="3131939"/>
    <lineage>
        <taxon>Bacteria</taxon>
        <taxon>Pseudomonadati</taxon>
        <taxon>Campylobacterota</taxon>
        <taxon>Epsilonproteobacteria</taxon>
        <taxon>Campylobacterales</taxon>
        <taxon>Sulfurimonadaceae</taxon>
        <taxon>Sulfurimonas</taxon>
    </lineage>
</organism>
<evidence type="ECO:0000313" key="1">
    <source>
        <dbReference type="EMBL" id="XAU16003.1"/>
    </source>
</evidence>